<dbReference type="InterPro" id="IPR023346">
    <property type="entry name" value="Lysozyme-like_dom_sf"/>
</dbReference>
<gene>
    <name evidence="5" type="ORF">CR162_20160</name>
</gene>
<dbReference type="EMBL" id="PDNU01000065">
    <property type="protein sequence ID" value="PHK93144.1"/>
    <property type="molecule type" value="Genomic_DNA"/>
</dbReference>
<dbReference type="SUPFAM" id="SSF53955">
    <property type="entry name" value="Lysozyme-like"/>
    <property type="match status" value="1"/>
</dbReference>
<name>A0A2C7A7Y0_9PROT</name>
<comment type="similarity">
    <text evidence="2">Belongs to the virb1 family.</text>
</comment>
<evidence type="ECO:0000256" key="3">
    <source>
        <dbReference type="SAM" id="SignalP"/>
    </source>
</evidence>
<accession>A0A2C7A7Y0</accession>
<dbReference type="OrthoDB" id="9815002at2"/>
<dbReference type="Pfam" id="PF01464">
    <property type="entry name" value="SLT"/>
    <property type="match status" value="1"/>
</dbReference>
<reference evidence="5 6" key="1">
    <citation type="submission" date="2017-10" db="EMBL/GenBank/DDBJ databases">
        <authorList>
            <person name="Banno H."/>
            <person name="Chua N.-H."/>
        </authorList>
    </citation>
    <scope>NUCLEOTIDE SEQUENCE [LARGE SCALE GENOMIC DNA]</scope>
    <source>
        <strain evidence="5 6">YW11</strain>
    </source>
</reference>
<dbReference type="PANTHER" id="PTHR37423:SF2">
    <property type="entry name" value="MEMBRANE-BOUND LYTIC MUREIN TRANSGLYCOSYLASE C"/>
    <property type="match status" value="1"/>
</dbReference>
<dbReference type="InterPro" id="IPR000189">
    <property type="entry name" value="Transglyc_AS"/>
</dbReference>
<evidence type="ECO:0000313" key="6">
    <source>
        <dbReference type="Proteomes" id="UP000223527"/>
    </source>
</evidence>
<sequence>MRAFCTMALRSPVLALGLGWAASLCAGAQVPAMAQRAGETAPLERALSVPHPTLDAGVAGLPHPLAPSDAARLSRIFRLQAQGDPAGAAREAERLEDRRLMGHVLADRWRQPGAAEPTVQELYAWLAEYSDHPDAALIHATLRRRLPRNAPQPPAPPDEYLAADADVVPEEREPAARNVSAEARARSEAALVLFHKGRDEEAHRIAAQAARQFPQVAQPAFIAGLSAWGMGRPELALAQFEAAARADNATPALRAAAAFWTARAAIRTRRPQLYVPWMLQAAQEPRTFYGLVARRVLGLAPGFAWERELAGAAEGAALAETAAGWRALALLQIGQKERAEQELRRLWPMAQGNSGLSRAMLAVASQAGMTDLASQVAALAQTNDGRPRDYDRYPLPRLEPLSGFRVDPALLYGLALQESRFDPRAVSPVGARGLMQIMPATAAYIVGDPGLRGSGGMRRLDDPAFSLELAQRYLHHLTAREVVDGDLIRLLAAYNNGPGNVGRWAPNVRHQDDPFLFIESIPVGETRIFVQRVLSYSWIYASRLGLPSPSLDALAGGSFPRFGSAPLELAEQPPLRRAARTASR</sequence>
<keyword evidence="3" id="KW-0732">Signal</keyword>
<dbReference type="InterPro" id="IPR008258">
    <property type="entry name" value="Transglycosylase_SLT_dom_1"/>
</dbReference>
<dbReference type="Gene3D" id="1.25.20.10">
    <property type="entry name" value="Bacterial muramidases"/>
    <property type="match status" value="1"/>
</dbReference>
<feature type="domain" description="Transglycosylase SLT" evidence="4">
    <location>
        <begin position="404"/>
        <end position="512"/>
    </location>
</feature>
<dbReference type="GO" id="GO:0008933">
    <property type="term" value="F:peptidoglycan lytic transglycosylase activity"/>
    <property type="evidence" value="ECO:0007669"/>
    <property type="project" value="InterPro"/>
</dbReference>
<evidence type="ECO:0000256" key="2">
    <source>
        <dbReference type="ARBA" id="ARBA00009387"/>
    </source>
</evidence>
<evidence type="ECO:0000259" key="4">
    <source>
        <dbReference type="Pfam" id="PF01464"/>
    </source>
</evidence>
<comment type="similarity">
    <text evidence="1">Belongs to the transglycosylase Slt family.</text>
</comment>
<dbReference type="GO" id="GO:0000270">
    <property type="term" value="P:peptidoglycan metabolic process"/>
    <property type="evidence" value="ECO:0007669"/>
    <property type="project" value="InterPro"/>
</dbReference>
<dbReference type="Proteomes" id="UP000223527">
    <property type="component" value="Unassembled WGS sequence"/>
</dbReference>
<dbReference type="SUPFAM" id="SSF48452">
    <property type="entry name" value="TPR-like"/>
    <property type="match status" value="1"/>
</dbReference>
<dbReference type="PANTHER" id="PTHR37423">
    <property type="entry name" value="SOLUBLE LYTIC MUREIN TRANSGLYCOSYLASE-RELATED"/>
    <property type="match status" value="1"/>
</dbReference>
<feature type="signal peptide" evidence="3">
    <location>
        <begin position="1"/>
        <end position="28"/>
    </location>
</feature>
<evidence type="ECO:0000256" key="1">
    <source>
        <dbReference type="ARBA" id="ARBA00007734"/>
    </source>
</evidence>
<keyword evidence="6" id="KW-1185">Reference proteome</keyword>
<dbReference type="AlphaFoldDB" id="A0A2C7A7Y0"/>
<dbReference type="CDD" id="cd13401">
    <property type="entry name" value="Slt70-like"/>
    <property type="match status" value="1"/>
</dbReference>
<dbReference type="GO" id="GO:0016020">
    <property type="term" value="C:membrane"/>
    <property type="evidence" value="ECO:0007669"/>
    <property type="project" value="InterPro"/>
</dbReference>
<organism evidence="5 6">
    <name type="scientific">Teichococcus rhizosphaerae</name>
    <dbReference type="NCBI Taxonomy" id="1335062"/>
    <lineage>
        <taxon>Bacteria</taxon>
        <taxon>Pseudomonadati</taxon>
        <taxon>Pseudomonadota</taxon>
        <taxon>Alphaproteobacteria</taxon>
        <taxon>Acetobacterales</taxon>
        <taxon>Roseomonadaceae</taxon>
        <taxon>Roseomonas</taxon>
    </lineage>
</organism>
<proteinExistence type="inferred from homology"/>
<dbReference type="Gene3D" id="1.10.530.10">
    <property type="match status" value="1"/>
</dbReference>
<dbReference type="PROSITE" id="PS00922">
    <property type="entry name" value="TRANSGLYCOSYLASE"/>
    <property type="match status" value="1"/>
</dbReference>
<feature type="chain" id="PRO_5012225946" evidence="3">
    <location>
        <begin position="29"/>
        <end position="584"/>
    </location>
</feature>
<evidence type="ECO:0000313" key="5">
    <source>
        <dbReference type="EMBL" id="PHK93144.1"/>
    </source>
</evidence>
<comment type="caution">
    <text evidence="5">The sequence shown here is derived from an EMBL/GenBank/DDBJ whole genome shotgun (WGS) entry which is preliminary data.</text>
</comment>
<dbReference type="InterPro" id="IPR011990">
    <property type="entry name" value="TPR-like_helical_dom_sf"/>
</dbReference>
<protein>
    <submittedName>
        <fullName evidence="5">Transglycosylase</fullName>
    </submittedName>
</protein>